<protein>
    <recommendedName>
        <fullName evidence="3">Polyketide cyclase</fullName>
    </recommendedName>
</protein>
<reference evidence="1 2" key="1">
    <citation type="submission" date="2018-01" db="EMBL/GenBank/DDBJ databases">
        <title>Complete genome sequence of Salinigranum rubrum GX10T, an extremely halophilic archaeon isolated from a marine solar saltern.</title>
        <authorList>
            <person name="Han S."/>
        </authorList>
    </citation>
    <scope>NUCLEOTIDE SEQUENCE [LARGE SCALE GENOMIC DNA]</scope>
    <source>
        <strain evidence="1 2">GX10</strain>
    </source>
</reference>
<dbReference type="Proteomes" id="UP000236584">
    <property type="component" value="Chromosome"/>
</dbReference>
<keyword evidence="2" id="KW-1185">Reference proteome</keyword>
<dbReference type="KEGG" id="srub:C2R22_13270"/>
<dbReference type="GeneID" id="95973254"/>
<dbReference type="SUPFAM" id="SSF55961">
    <property type="entry name" value="Bet v1-like"/>
    <property type="match status" value="1"/>
</dbReference>
<name>A0A2I8VKN5_9EURY</name>
<dbReference type="Gene3D" id="3.30.530.20">
    <property type="match status" value="1"/>
</dbReference>
<dbReference type="OrthoDB" id="303611at2157"/>
<proteinExistence type="predicted"/>
<dbReference type="EMBL" id="CP026309">
    <property type="protein sequence ID" value="AUV82490.1"/>
    <property type="molecule type" value="Genomic_DNA"/>
</dbReference>
<evidence type="ECO:0000313" key="1">
    <source>
        <dbReference type="EMBL" id="AUV82490.1"/>
    </source>
</evidence>
<evidence type="ECO:0000313" key="2">
    <source>
        <dbReference type="Proteomes" id="UP000236584"/>
    </source>
</evidence>
<dbReference type="AlphaFoldDB" id="A0A2I8VKN5"/>
<evidence type="ECO:0008006" key="3">
    <source>
        <dbReference type="Google" id="ProtNLM"/>
    </source>
</evidence>
<dbReference type="InterPro" id="IPR019587">
    <property type="entry name" value="Polyketide_cyclase/dehydratase"/>
</dbReference>
<dbReference type="Pfam" id="PF10604">
    <property type="entry name" value="Polyketide_cyc2"/>
    <property type="match status" value="1"/>
</dbReference>
<dbReference type="InterPro" id="IPR023393">
    <property type="entry name" value="START-like_dom_sf"/>
</dbReference>
<dbReference type="RefSeq" id="WP_103426179.1">
    <property type="nucleotide sequence ID" value="NZ_CP026309.1"/>
</dbReference>
<sequence length="138" mass="15184">MQTVTVTRSVPASVEEVRDAMLDLEPFTRAAGFDEVVVDDQTIHVANKVGIATISLDLEVVDDPDATLAYEQREGIFEEMRTIFTLRPVADGTELTATTEFALDVALVGEVLDATVITRQRKKELEAQVDYIEDVVGI</sequence>
<organism evidence="1 2">
    <name type="scientific">Salinigranum rubrum</name>
    <dbReference type="NCBI Taxonomy" id="755307"/>
    <lineage>
        <taxon>Archaea</taxon>
        <taxon>Methanobacteriati</taxon>
        <taxon>Methanobacteriota</taxon>
        <taxon>Stenosarchaea group</taxon>
        <taxon>Halobacteria</taxon>
        <taxon>Halobacteriales</taxon>
        <taxon>Haloferacaceae</taxon>
        <taxon>Salinigranum</taxon>
    </lineage>
</organism>
<accession>A0A2I8VKN5</accession>
<gene>
    <name evidence="1" type="ORF">C2R22_13270</name>
</gene>